<dbReference type="Pfam" id="PF06985">
    <property type="entry name" value="HET"/>
    <property type="match status" value="1"/>
</dbReference>
<reference evidence="2" key="1">
    <citation type="submission" date="2022-10" db="EMBL/GenBank/DDBJ databases">
        <title>Culturing micro-colonial fungi from biological soil crusts in the Mojave desert and describing Neophaeococcomyces mojavensis, and introducing the new genera and species Taxawa tesnikishii.</title>
        <authorList>
            <person name="Kurbessoian T."/>
            <person name="Stajich J.E."/>
        </authorList>
    </citation>
    <scope>NUCLEOTIDE SEQUENCE</scope>
    <source>
        <strain evidence="2">TK_41</strain>
    </source>
</reference>
<evidence type="ECO:0000313" key="2">
    <source>
        <dbReference type="EMBL" id="KAJ9610376.1"/>
    </source>
</evidence>
<dbReference type="InterPro" id="IPR052895">
    <property type="entry name" value="HetReg/Transcr_Mod"/>
</dbReference>
<comment type="caution">
    <text evidence="2">The sequence shown here is derived from an EMBL/GenBank/DDBJ whole genome shotgun (WGS) entry which is preliminary data.</text>
</comment>
<sequence>MSVYVPLPHTGEYIRLLKLGPGNLQDDLIAEFFVHNLNDAQPEYTATSYVCGDDDRCRHHITMSGTNLGIYKNADEVLRRFRSETDATYLWIDVCCIDQDDPVEKAKEVSLMWKTYKHARRTVVWLGPADANSTAAIQYARSLDASRYLKEFRPFIMYGGQNRPSKSLILDELTAHPQKESLTNSCAEFLLRPYFTRLWCQQEGSLSSEPVVVCGEDEIPWNQVFALAWLFEPRYTMLWPSWFLPNYPNGYAELEPNLGFIQSVQEYRLAKAMDPDVEAINRAFSLVRIMHDASRFRCYDPRDKIYALRNIASDWHLNDWAPQPDYVTPWEEVYTNFAVILAGRADRQILDYSGICQQGDQVGDNSGLPSWVVDWRSRPWQQYLHQAEWKAGGTTFRTKAEIIPKKKRHALNRMLQAANQPRKSLRYALQITVMMQDSISCLSGVVGNPMGLEDGVDLRKHYKEVLALDQVVQAFVCALPHPNYITSERALHAYNTTLIANTTDTDTIASPEYISDGAEEWRSWLSCGANPNNNTIPRYHDAIDNVDTFRFKHFCVSSAGYFCLVPHITDPRDTIAIVKGIDMPIVLRPVGEYYVYLGQCFIHGMMMPKAGELIEEFLVMYDSKESKVVIRRPDGEIRRNGRKMDAGEYVRILGTLGERRVELI</sequence>
<dbReference type="InterPro" id="IPR010730">
    <property type="entry name" value="HET"/>
</dbReference>
<evidence type="ECO:0000259" key="1">
    <source>
        <dbReference type="Pfam" id="PF06985"/>
    </source>
</evidence>
<dbReference type="EMBL" id="JAPDRK010000007">
    <property type="protein sequence ID" value="KAJ9610376.1"/>
    <property type="molecule type" value="Genomic_DNA"/>
</dbReference>
<proteinExistence type="predicted"/>
<organism evidence="2 3">
    <name type="scientific">Cladophialophora chaetospira</name>
    <dbReference type="NCBI Taxonomy" id="386627"/>
    <lineage>
        <taxon>Eukaryota</taxon>
        <taxon>Fungi</taxon>
        <taxon>Dikarya</taxon>
        <taxon>Ascomycota</taxon>
        <taxon>Pezizomycotina</taxon>
        <taxon>Eurotiomycetes</taxon>
        <taxon>Chaetothyriomycetidae</taxon>
        <taxon>Chaetothyriales</taxon>
        <taxon>Herpotrichiellaceae</taxon>
        <taxon>Cladophialophora</taxon>
    </lineage>
</organism>
<gene>
    <name evidence="2" type="ORF">H2200_005153</name>
</gene>
<evidence type="ECO:0000313" key="3">
    <source>
        <dbReference type="Proteomes" id="UP001172673"/>
    </source>
</evidence>
<feature type="domain" description="Heterokaryon incompatibility" evidence="1">
    <location>
        <begin position="44"/>
        <end position="203"/>
    </location>
</feature>
<dbReference type="AlphaFoldDB" id="A0AA38XC18"/>
<name>A0AA38XC18_9EURO</name>
<dbReference type="PANTHER" id="PTHR24148">
    <property type="entry name" value="ANKYRIN REPEAT DOMAIN-CONTAINING PROTEIN 39 HOMOLOG-RELATED"/>
    <property type="match status" value="1"/>
</dbReference>
<accession>A0AA38XC18</accession>
<dbReference type="Proteomes" id="UP001172673">
    <property type="component" value="Unassembled WGS sequence"/>
</dbReference>
<keyword evidence="3" id="KW-1185">Reference proteome</keyword>
<protein>
    <recommendedName>
        <fullName evidence="1">Heterokaryon incompatibility domain-containing protein</fullName>
    </recommendedName>
</protein>
<dbReference type="PANTHER" id="PTHR24148:SF64">
    <property type="entry name" value="HETEROKARYON INCOMPATIBILITY DOMAIN-CONTAINING PROTEIN"/>
    <property type="match status" value="1"/>
</dbReference>